<dbReference type="InterPro" id="IPR043368">
    <property type="entry name" value="FKBP3"/>
</dbReference>
<accession>G1KV70</accession>
<dbReference type="InterPro" id="IPR046357">
    <property type="entry name" value="PPIase_dom_sf"/>
</dbReference>
<reference evidence="3" key="3">
    <citation type="submission" date="2025-09" db="UniProtKB">
        <authorList>
            <consortium name="Ensembl"/>
        </authorList>
    </citation>
    <scope>IDENTIFICATION</scope>
</reference>
<dbReference type="SUPFAM" id="SSF54534">
    <property type="entry name" value="FKBP-like"/>
    <property type="match status" value="1"/>
</dbReference>
<protein>
    <recommendedName>
        <fullName evidence="1">peptidylprolyl isomerase</fullName>
        <ecNumber evidence="1">5.2.1.8</ecNumber>
    </recommendedName>
</protein>
<dbReference type="Proteomes" id="UP000001646">
    <property type="component" value="Chromosome 1"/>
</dbReference>
<dbReference type="PROSITE" id="PS50059">
    <property type="entry name" value="FKBP_PPIASE"/>
    <property type="match status" value="1"/>
</dbReference>
<comment type="catalytic activity">
    <reaction evidence="1">
        <text>[protein]-peptidylproline (omega=180) = [protein]-peptidylproline (omega=0)</text>
        <dbReference type="Rhea" id="RHEA:16237"/>
        <dbReference type="Rhea" id="RHEA-COMP:10747"/>
        <dbReference type="Rhea" id="RHEA-COMP:10748"/>
        <dbReference type="ChEBI" id="CHEBI:83833"/>
        <dbReference type="ChEBI" id="CHEBI:83834"/>
        <dbReference type="EC" id="5.2.1.8"/>
    </reaction>
</comment>
<feature type="domain" description="PPIase FKBP-type" evidence="2">
    <location>
        <begin position="30"/>
        <end position="117"/>
    </location>
</feature>
<evidence type="ECO:0000313" key="4">
    <source>
        <dbReference type="Proteomes" id="UP000001646"/>
    </source>
</evidence>
<dbReference type="AlphaFoldDB" id="G1KV70"/>
<dbReference type="InterPro" id="IPR001179">
    <property type="entry name" value="PPIase_FKBP_dom"/>
</dbReference>
<evidence type="ECO:0000259" key="2">
    <source>
        <dbReference type="PROSITE" id="PS50059"/>
    </source>
</evidence>
<dbReference type="eggNOG" id="KOG0544">
    <property type="taxonomic scope" value="Eukaryota"/>
</dbReference>
<evidence type="ECO:0000256" key="1">
    <source>
        <dbReference type="PROSITE-ProRule" id="PRU00277"/>
    </source>
</evidence>
<dbReference type="Gene3D" id="3.10.50.40">
    <property type="match status" value="1"/>
</dbReference>
<name>G1KV70_ANOCA</name>
<dbReference type="HOGENOM" id="CLU_013615_12_2_1"/>
<reference evidence="3 4" key="1">
    <citation type="submission" date="2009-12" db="EMBL/GenBank/DDBJ databases">
        <title>The Genome Sequence of Anolis carolinensis (Green Anole Lizard).</title>
        <authorList>
            <consortium name="The Genome Sequencing Platform"/>
            <person name="Di Palma F."/>
            <person name="Alfoldi J."/>
            <person name="Heiman D."/>
            <person name="Young S."/>
            <person name="Grabherr M."/>
            <person name="Johnson J."/>
            <person name="Lander E.S."/>
            <person name="Lindblad-Toh K."/>
        </authorList>
    </citation>
    <scope>NUCLEOTIDE SEQUENCE [LARGE SCALE GENOMIC DNA]</scope>
    <source>
        <strain evidence="3 4">JBL SC #1</strain>
    </source>
</reference>
<dbReference type="Ensembl" id="ENSACAT00000028235.2">
    <property type="protein sequence ID" value="ENSACAP00000018312.2"/>
    <property type="gene ID" value="ENSACAG00000026768.2"/>
</dbReference>
<dbReference type="PANTHER" id="PTHR46493:SF1">
    <property type="entry name" value="PEPTIDYL-PROLYL CIS-TRANS ISOMERASE FKBP3"/>
    <property type="match status" value="1"/>
</dbReference>
<dbReference type="Bgee" id="ENSACAG00000026768">
    <property type="expression patterns" value="Expressed in forelimb bud and 7 other cell types or tissues"/>
</dbReference>
<proteinExistence type="predicted"/>
<dbReference type="STRING" id="28377.ENSACAP00000018312"/>
<keyword evidence="4" id="KW-1185">Reference proteome</keyword>
<keyword evidence="1" id="KW-0413">Isomerase</keyword>
<dbReference type="GO" id="GO:0003755">
    <property type="term" value="F:peptidyl-prolyl cis-trans isomerase activity"/>
    <property type="evidence" value="ECO:0007669"/>
    <property type="project" value="UniProtKB-KW"/>
</dbReference>
<reference evidence="3" key="2">
    <citation type="submission" date="2025-08" db="UniProtKB">
        <authorList>
            <consortium name="Ensembl"/>
        </authorList>
    </citation>
    <scope>IDENTIFICATION</scope>
</reference>
<dbReference type="Pfam" id="PF00254">
    <property type="entry name" value="FKBP_C"/>
    <property type="match status" value="1"/>
</dbReference>
<dbReference type="GeneTree" id="ENSGT00940000154514"/>
<dbReference type="EC" id="5.2.1.8" evidence="1"/>
<dbReference type="InParanoid" id="G1KV70"/>
<keyword evidence="1" id="KW-0697">Rotamase</keyword>
<evidence type="ECO:0000313" key="3">
    <source>
        <dbReference type="Ensembl" id="ENSACAP00000018312.2"/>
    </source>
</evidence>
<sequence length="153" mass="16929">MLSRRRRRRACGTESQLPPKERCCPLLIHGKLEDGTFFDSNIQTSSKKMKAAKPLSFKVGVGKVICGWDEALLTMSKGDKAHLEIELEWVYGKKGQPDAKIPPNAKLLFEVKLVNIECASPGPQLMVRNPLSPEKKTNVALYTYLYIAIGGGA</sequence>
<organism evidence="3 4">
    <name type="scientific">Anolis carolinensis</name>
    <name type="common">Green anole</name>
    <name type="synonym">American chameleon</name>
    <dbReference type="NCBI Taxonomy" id="28377"/>
    <lineage>
        <taxon>Eukaryota</taxon>
        <taxon>Metazoa</taxon>
        <taxon>Chordata</taxon>
        <taxon>Craniata</taxon>
        <taxon>Vertebrata</taxon>
        <taxon>Euteleostomi</taxon>
        <taxon>Lepidosauria</taxon>
        <taxon>Squamata</taxon>
        <taxon>Bifurcata</taxon>
        <taxon>Unidentata</taxon>
        <taxon>Episquamata</taxon>
        <taxon>Toxicofera</taxon>
        <taxon>Iguania</taxon>
        <taxon>Dactyloidae</taxon>
        <taxon>Anolis</taxon>
    </lineage>
</organism>
<dbReference type="PANTHER" id="PTHR46493">
    <property type="entry name" value="PEPTIDYL-PROLYL CIS-TRANS ISOMERASE FKBP3"/>
    <property type="match status" value="1"/>
</dbReference>